<keyword evidence="8" id="KW-1185">Reference proteome</keyword>
<evidence type="ECO:0000256" key="1">
    <source>
        <dbReference type="ARBA" id="ARBA00006926"/>
    </source>
</evidence>
<dbReference type="PRINTS" id="PR01011">
    <property type="entry name" value="GLUTPROXDASE"/>
</dbReference>
<dbReference type="AlphaFoldDB" id="A0A2T9YNC8"/>
<organism evidence="7 8">
    <name type="scientific">Furculomyces boomerangus</name>
    <dbReference type="NCBI Taxonomy" id="61424"/>
    <lineage>
        <taxon>Eukaryota</taxon>
        <taxon>Fungi</taxon>
        <taxon>Fungi incertae sedis</taxon>
        <taxon>Zoopagomycota</taxon>
        <taxon>Kickxellomycotina</taxon>
        <taxon>Harpellomycetes</taxon>
        <taxon>Harpellales</taxon>
        <taxon>Harpellaceae</taxon>
        <taxon>Furculomyces</taxon>
    </lineage>
</organism>
<comment type="similarity">
    <text evidence="1 6">Belongs to the glutathione peroxidase family.</text>
</comment>
<dbReference type="PROSITE" id="PS00460">
    <property type="entry name" value="GLUTATHIONE_PEROXID_1"/>
    <property type="match status" value="1"/>
</dbReference>
<dbReference type="InterPro" id="IPR000889">
    <property type="entry name" value="Glutathione_peroxidase"/>
</dbReference>
<dbReference type="PANTHER" id="PTHR11592">
    <property type="entry name" value="GLUTATHIONE PEROXIDASE"/>
    <property type="match status" value="1"/>
</dbReference>
<evidence type="ECO:0000256" key="5">
    <source>
        <dbReference type="PIRSR" id="PIRSR000303-1"/>
    </source>
</evidence>
<evidence type="ECO:0000256" key="3">
    <source>
        <dbReference type="ARBA" id="ARBA00023002"/>
    </source>
</evidence>
<protein>
    <recommendedName>
        <fullName evidence="6">Glutathione peroxidase</fullName>
    </recommendedName>
</protein>
<comment type="catalytic activity">
    <reaction evidence="4">
        <text>a hydroperoxide + [thioredoxin]-dithiol = an alcohol + [thioredoxin]-disulfide + H2O</text>
        <dbReference type="Rhea" id="RHEA:62620"/>
        <dbReference type="Rhea" id="RHEA-COMP:10698"/>
        <dbReference type="Rhea" id="RHEA-COMP:10700"/>
        <dbReference type="ChEBI" id="CHEBI:15377"/>
        <dbReference type="ChEBI" id="CHEBI:29950"/>
        <dbReference type="ChEBI" id="CHEBI:30879"/>
        <dbReference type="ChEBI" id="CHEBI:35924"/>
        <dbReference type="ChEBI" id="CHEBI:50058"/>
        <dbReference type="EC" id="1.11.1.24"/>
    </reaction>
</comment>
<dbReference type="FunFam" id="3.40.30.10:FF:000010">
    <property type="entry name" value="Glutathione peroxidase"/>
    <property type="match status" value="1"/>
</dbReference>
<evidence type="ECO:0000313" key="8">
    <source>
        <dbReference type="Proteomes" id="UP000245699"/>
    </source>
</evidence>
<dbReference type="PROSITE" id="PS00763">
    <property type="entry name" value="GLUTATHIONE_PEROXID_2"/>
    <property type="match status" value="1"/>
</dbReference>
<evidence type="ECO:0000313" key="7">
    <source>
        <dbReference type="EMBL" id="PVU93865.1"/>
    </source>
</evidence>
<evidence type="ECO:0000256" key="4">
    <source>
        <dbReference type="ARBA" id="ARBA00049091"/>
    </source>
</evidence>
<keyword evidence="3 6" id="KW-0560">Oxidoreductase</keyword>
<proteinExistence type="inferred from homology"/>
<dbReference type="OrthoDB" id="446890at2759"/>
<dbReference type="Pfam" id="PF00255">
    <property type="entry name" value="GSHPx"/>
    <property type="match status" value="1"/>
</dbReference>
<gene>
    <name evidence="7" type="ORF">BB559_003149</name>
</gene>
<dbReference type="InterPro" id="IPR036249">
    <property type="entry name" value="Thioredoxin-like_sf"/>
</dbReference>
<dbReference type="CDD" id="cd00340">
    <property type="entry name" value="GSH_Peroxidase"/>
    <property type="match status" value="1"/>
</dbReference>
<dbReference type="Proteomes" id="UP000245699">
    <property type="component" value="Unassembled WGS sequence"/>
</dbReference>
<dbReference type="PANTHER" id="PTHR11592:SF78">
    <property type="entry name" value="GLUTATHIONE PEROXIDASE"/>
    <property type="match status" value="1"/>
</dbReference>
<dbReference type="PROSITE" id="PS51355">
    <property type="entry name" value="GLUTATHIONE_PEROXID_3"/>
    <property type="match status" value="1"/>
</dbReference>
<dbReference type="GO" id="GO:0140824">
    <property type="term" value="F:thioredoxin-dependent peroxiredoxin activity"/>
    <property type="evidence" value="ECO:0007669"/>
    <property type="project" value="UniProtKB-EC"/>
</dbReference>
<feature type="active site" evidence="5">
    <location>
        <position position="40"/>
    </location>
</feature>
<dbReference type="InterPro" id="IPR029760">
    <property type="entry name" value="GPX_CS"/>
</dbReference>
<keyword evidence="2 6" id="KW-0575">Peroxidase</keyword>
<evidence type="ECO:0000256" key="6">
    <source>
        <dbReference type="RuleBase" id="RU000499"/>
    </source>
</evidence>
<sequence length="164" mass="18457">MSTAASRFYSLVVKDNKGKDFSFASLRNKVVLIVNVASKCGLTPQYQGLEDLYKKYMDHGLVILGFPCNQFGLQEPGTEEEISNFCSLNYGVTFPLMKKSDVNGKDENEVFKLLKSEKPGSESSSDILWNFEKFLVDKNGNVSERYHPKTIPSSIEQKIKELLA</sequence>
<reference evidence="7 8" key="1">
    <citation type="journal article" date="2018" name="MBio">
        <title>Comparative Genomics Reveals the Core Gene Toolbox for the Fungus-Insect Symbiosis.</title>
        <authorList>
            <person name="Wang Y."/>
            <person name="Stata M."/>
            <person name="Wang W."/>
            <person name="Stajich J.E."/>
            <person name="White M.M."/>
            <person name="Moncalvo J.M."/>
        </authorList>
    </citation>
    <scope>NUCLEOTIDE SEQUENCE [LARGE SCALE GENOMIC DNA]</scope>
    <source>
        <strain evidence="7 8">AUS-77-4</strain>
    </source>
</reference>
<dbReference type="SUPFAM" id="SSF52833">
    <property type="entry name" value="Thioredoxin-like"/>
    <property type="match status" value="1"/>
</dbReference>
<dbReference type="GO" id="GO:0034599">
    <property type="term" value="P:cellular response to oxidative stress"/>
    <property type="evidence" value="ECO:0007669"/>
    <property type="project" value="TreeGrafter"/>
</dbReference>
<dbReference type="InterPro" id="IPR029759">
    <property type="entry name" value="GPX_AS"/>
</dbReference>
<dbReference type="PIRSF" id="PIRSF000303">
    <property type="entry name" value="Glutathion_perox"/>
    <property type="match status" value="1"/>
</dbReference>
<evidence type="ECO:0000256" key="2">
    <source>
        <dbReference type="ARBA" id="ARBA00022559"/>
    </source>
</evidence>
<name>A0A2T9YNC8_9FUNG</name>
<dbReference type="EMBL" id="MBFT01000292">
    <property type="protein sequence ID" value="PVU93865.1"/>
    <property type="molecule type" value="Genomic_DNA"/>
</dbReference>
<accession>A0A2T9YNC8</accession>
<dbReference type="Gene3D" id="3.40.30.10">
    <property type="entry name" value="Glutaredoxin"/>
    <property type="match status" value="1"/>
</dbReference>
<dbReference type="STRING" id="61424.A0A2T9YNC8"/>
<comment type="caution">
    <text evidence="7">The sequence shown here is derived from an EMBL/GenBank/DDBJ whole genome shotgun (WGS) entry which is preliminary data.</text>
</comment>